<organism evidence="1 2">
    <name type="scientific">Cytobacillus praedii</name>
    <dbReference type="NCBI Taxonomy" id="1742358"/>
    <lineage>
        <taxon>Bacteria</taxon>
        <taxon>Bacillati</taxon>
        <taxon>Bacillota</taxon>
        <taxon>Bacilli</taxon>
        <taxon>Bacillales</taxon>
        <taxon>Bacillaceae</taxon>
        <taxon>Cytobacillus</taxon>
    </lineage>
</organism>
<protein>
    <submittedName>
        <fullName evidence="1">Ketopantoate hydroxymethyltransferase</fullName>
    </submittedName>
</protein>
<gene>
    <name evidence="1" type="ORF">E0Y62_11625</name>
</gene>
<dbReference type="Proteomes" id="UP000293846">
    <property type="component" value="Unassembled WGS sequence"/>
</dbReference>
<dbReference type="OrthoDB" id="2086672at2"/>
<keyword evidence="2" id="KW-1185">Reference proteome</keyword>
<dbReference type="STRING" id="1742358.GCA_001439605_03214"/>
<dbReference type="GO" id="GO:0032259">
    <property type="term" value="P:methylation"/>
    <property type="evidence" value="ECO:0007669"/>
    <property type="project" value="UniProtKB-KW"/>
</dbReference>
<evidence type="ECO:0000313" key="1">
    <source>
        <dbReference type="EMBL" id="TCJ04086.1"/>
    </source>
</evidence>
<dbReference type="RefSeq" id="WP_131236918.1">
    <property type="nucleotide sequence ID" value="NZ_SJTH01000011.1"/>
</dbReference>
<dbReference type="GO" id="GO:0008168">
    <property type="term" value="F:methyltransferase activity"/>
    <property type="evidence" value="ECO:0007669"/>
    <property type="project" value="UniProtKB-KW"/>
</dbReference>
<accession>A0A4R1B0V3</accession>
<name>A0A4R1B0V3_9BACI</name>
<sequence length="94" mass="10651">MISEEFLSEVAIFTDMKINKVVLNGTYQIPNFDLKKVAANELSMRYTVQIGSVETIQQIELKDELDNVISSNQVYVPISSDTILSQTIFVKEAY</sequence>
<comment type="caution">
    <text evidence="1">The sequence shown here is derived from an EMBL/GenBank/DDBJ whole genome shotgun (WGS) entry which is preliminary data.</text>
</comment>
<proteinExistence type="predicted"/>
<dbReference type="AlphaFoldDB" id="A0A4R1B0V3"/>
<keyword evidence="1" id="KW-0489">Methyltransferase</keyword>
<evidence type="ECO:0000313" key="2">
    <source>
        <dbReference type="Proteomes" id="UP000293846"/>
    </source>
</evidence>
<reference evidence="1 2" key="1">
    <citation type="submission" date="2019-03" db="EMBL/GenBank/DDBJ databases">
        <authorList>
            <person name="Jensen L."/>
            <person name="Storgaard J."/>
            <person name="Sulaj E."/>
            <person name="Schramm A."/>
            <person name="Marshall I.P.G."/>
        </authorList>
    </citation>
    <scope>NUCLEOTIDE SEQUENCE [LARGE SCALE GENOMIC DNA]</scope>
    <source>
        <strain evidence="1 2">2017H2G3</strain>
    </source>
</reference>
<dbReference type="EMBL" id="SJTH01000011">
    <property type="protein sequence ID" value="TCJ04086.1"/>
    <property type="molecule type" value="Genomic_DNA"/>
</dbReference>
<keyword evidence="1" id="KW-0808">Transferase</keyword>